<accession>A0AAV9IYT0</accession>
<keyword evidence="2 4" id="KW-0378">Hydrolase</keyword>
<name>A0AAV9IYT0_CYACA</name>
<evidence type="ECO:0000256" key="3">
    <source>
        <dbReference type="ARBA" id="ARBA00023295"/>
    </source>
</evidence>
<evidence type="ECO:0000313" key="8">
    <source>
        <dbReference type="Proteomes" id="UP001301350"/>
    </source>
</evidence>
<evidence type="ECO:0000256" key="2">
    <source>
        <dbReference type="ARBA" id="ARBA00022801"/>
    </source>
</evidence>
<dbReference type="Pfam" id="PF01055">
    <property type="entry name" value="Glyco_hydro_31_2nd"/>
    <property type="match status" value="1"/>
</dbReference>
<dbReference type="Gene3D" id="3.20.20.80">
    <property type="entry name" value="Glycosidases"/>
    <property type="match status" value="1"/>
</dbReference>
<gene>
    <name evidence="7" type="ORF">CDCA_CDCA11G3275</name>
</gene>
<evidence type="ECO:0000259" key="5">
    <source>
        <dbReference type="Pfam" id="PF01055"/>
    </source>
</evidence>
<evidence type="ECO:0000256" key="4">
    <source>
        <dbReference type="RuleBase" id="RU361185"/>
    </source>
</evidence>
<comment type="similarity">
    <text evidence="1 4">Belongs to the glycosyl hydrolase 31 family.</text>
</comment>
<dbReference type="PANTHER" id="PTHR43053">
    <property type="entry name" value="GLYCOSIDASE FAMILY 31"/>
    <property type="match status" value="1"/>
</dbReference>
<dbReference type="InterPro" id="IPR017853">
    <property type="entry name" value="GH"/>
</dbReference>
<dbReference type="InterPro" id="IPR048395">
    <property type="entry name" value="Glyco_hydro_31_C"/>
</dbReference>
<dbReference type="GO" id="GO:0005975">
    <property type="term" value="P:carbohydrate metabolic process"/>
    <property type="evidence" value="ECO:0007669"/>
    <property type="project" value="InterPro"/>
</dbReference>
<dbReference type="SUPFAM" id="SSF51011">
    <property type="entry name" value="Glycosyl hydrolase domain"/>
    <property type="match status" value="1"/>
</dbReference>
<dbReference type="InterPro" id="IPR050985">
    <property type="entry name" value="Alpha-glycosidase_related"/>
</dbReference>
<dbReference type="GO" id="GO:0004553">
    <property type="term" value="F:hydrolase activity, hydrolyzing O-glycosyl compounds"/>
    <property type="evidence" value="ECO:0007669"/>
    <property type="project" value="InterPro"/>
</dbReference>
<evidence type="ECO:0000259" key="6">
    <source>
        <dbReference type="Pfam" id="PF21365"/>
    </source>
</evidence>
<evidence type="ECO:0000256" key="1">
    <source>
        <dbReference type="ARBA" id="ARBA00007806"/>
    </source>
</evidence>
<evidence type="ECO:0000313" key="7">
    <source>
        <dbReference type="EMBL" id="KAK4537250.1"/>
    </source>
</evidence>
<feature type="domain" description="Glycoside hydrolase family 31 TIM barrel" evidence="5">
    <location>
        <begin position="352"/>
        <end position="678"/>
    </location>
</feature>
<feature type="domain" description="Glycosyl hydrolase family 31 C-terminal" evidence="6">
    <location>
        <begin position="696"/>
        <end position="798"/>
    </location>
</feature>
<dbReference type="SUPFAM" id="SSF51445">
    <property type="entry name" value="(Trans)glycosidases"/>
    <property type="match status" value="1"/>
</dbReference>
<dbReference type="AlphaFoldDB" id="A0AAV9IYT0"/>
<keyword evidence="8" id="KW-1185">Reference proteome</keyword>
<reference evidence="7 8" key="1">
    <citation type="submission" date="2022-07" db="EMBL/GenBank/DDBJ databases">
        <title>Genome-wide signatures of adaptation to extreme environments.</title>
        <authorList>
            <person name="Cho C.H."/>
            <person name="Yoon H.S."/>
        </authorList>
    </citation>
    <scope>NUCLEOTIDE SEQUENCE [LARGE SCALE GENOMIC DNA]</scope>
    <source>
        <strain evidence="7 8">DBV 063 E5</strain>
    </source>
</reference>
<proteinExistence type="inferred from homology"/>
<comment type="caution">
    <text evidence="7">The sequence shown here is derived from an EMBL/GenBank/DDBJ whole genome shotgun (WGS) entry which is preliminary data.</text>
</comment>
<dbReference type="Pfam" id="PF21365">
    <property type="entry name" value="Glyco_hydro_31_3rd"/>
    <property type="match status" value="1"/>
</dbReference>
<dbReference type="InterPro" id="IPR000322">
    <property type="entry name" value="Glyco_hydro_31_TIM"/>
</dbReference>
<keyword evidence="3 4" id="KW-0326">Glycosidase</keyword>
<organism evidence="7 8">
    <name type="scientific">Cyanidium caldarium</name>
    <name type="common">Red alga</name>
    <dbReference type="NCBI Taxonomy" id="2771"/>
    <lineage>
        <taxon>Eukaryota</taxon>
        <taxon>Rhodophyta</taxon>
        <taxon>Bangiophyceae</taxon>
        <taxon>Cyanidiales</taxon>
        <taxon>Cyanidiaceae</taxon>
        <taxon>Cyanidium</taxon>
    </lineage>
</organism>
<dbReference type="EMBL" id="JANCYW010000011">
    <property type="protein sequence ID" value="KAK4537250.1"/>
    <property type="molecule type" value="Genomic_DNA"/>
</dbReference>
<protein>
    <recommendedName>
        <fullName evidence="9">Alpha-glucosidase</fullName>
    </recommendedName>
</protein>
<evidence type="ECO:0008006" key="9">
    <source>
        <dbReference type="Google" id="ProtNLM"/>
    </source>
</evidence>
<dbReference type="PANTHER" id="PTHR43053:SF4">
    <property type="entry name" value="MYOGENESIS-REGULATING GLYCOSIDASE"/>
    <property type="match status" value="1"/>
</dbReference>
<dbReference type="Proteomes" id="UP001301350">
    <property type="component" value="Unassembled WGS sequence"/>
</dbReference>
<dbReference type="CDD" id="cd06592">
    <property type="entry name" value="GH31_NET37"/>
    <property type="match status" value="1"/>
</dbReference>
<sequence>MTTAEWEAAGVWYRVETLCDGRSGEAGESRWNDAQRRLAADGWAVALVTARSGQSPSSPEVAMALACIDRDRETVAAALHNPVSACGSQHSGCSAFRSRVHQNGGECQWQLRTFAVVFAVHDERLELRVRNAPGSAVYPELRVDVPSLGHWYGTGHTMQQHWPSSSACLELGPFYPFDNGVCGLGTLAIAGWCTSGGWALWVDEQRTPYLHVAMNAPRLYDDDARVKRPPTRRAWSVGHENAHRGTLPLLDARWATAATDDDDPNDTRALRARPVSVVTEALPVGDDMLRIQSRLAFDYEPVWHPLLHTRLAYAESTVVHMGLGVGTPPDARGARERLLDGMLGAAAPPSASPPLWLLQRPIWTTWAKYKAEVTQAQVLAFAEEIVARGLPRSVLEIDDRWCSAYGDWRFDADKFPRPQQMVKRLHALGFRVTLWCTAFVERQSGAYAEGCRRGYLVNDGALFPWWQPQPVAALDVTDAAACVWFVGRARALQRQCGIDGFKFDSGEPCWLPRQAPTLLQLRYPGEYTELWLNRVVWPLMQPLDATTTAAAADDAVLPAESRAATSTADTAAGHRASPSVPCLWRLFDRFSYFGYDNGLASVVPAMLISGVLGVSFVLPDMIGGNEYGEQRADDALMLHWLYANALMPSLQFSLRPWDFAPPVEAAMYRALAIRDHLLIASGLLKQLAEESCRTRAPMARPLWWVCPQLPPAHSVADAFLMGDDLLVAPQTTIPDKDAVDRVVWLPPGDWWQYPSEAIPDDTASAAAVGTLRPVRQCRGPVAVHCRSVLPVFIRCGSALARWALREEAGAMCAVRMPPVSSADSG</sequence>